<evidence type="ECO:0000256" key="2">
    <source>
        <dbReference type="ARBA" id="ARBA00004613"/>
    </source>
</evidence>
<evidence type="ECO:0000313" key="12">
    <source>
        <dbReference type="EMBL" id="KAK7177215.1"/>
    </source>
</evidence>
<dbReference type="Proteomes" id="UP001364617">
    <property type="component" value="Unassembled WGS sequence"/>
</dbReference>
<accession>A0AAN9HGA0</accession>
<evidence type="ECO:0000259" key="11">
    <source>
        <dbReference type="SMART" id="SM00607"/>
    </source>
</evidence>
<organism evidence="12 13">
    <name type="scientific">Phoxinus phoxinus</name>
    <name type="common">Eurasian minnow</name>
    <dbReference type="NCBI Taxonomy" id="58324"/>
    <lineage>
        <taxon>Eukaryota</taxon>
        <taxon>Metazoa</taxon>
        <taxon>Chordata</taxon>
        <taxon>Craniata</taxon>
        <taxon>Vertebrata</taxon>
        <taxon>Euteleostomi</taxon>
        <taxon>Actinopterygii</taxon>
        <taxon>Neopterygii</taxon>
        <taxon>Teleostei</taxon>
        <taxon>Ostariophysi</taxon>
        <taxon>Cypriniformes</taxon>
        <taxon>Leuciscidae</taxon>
        <taxon>Phoxininae</taxon>
        <taxon>Phoxinus</taxon>
    </lineage>
</organism>
<dbReference type="GO" id="GO:0005576">
    <property type="term" value="C:extracellular region"/>
    <property type="evidence" value="ECO:0007669"/>
    <property type="project" value="UniProtKB-SubCell"/>
</dbReference>
<evidence type="ECO:0000256" key="10">
    <source>
        <dbReference type="SAM" id="SignalP"/>
    </source>
</evidence>
<feature type="domain" description="Fucolectin tachylectin-4 pentraxin-1" evidence="11">
    <location>
        <begin position="24"/>
        <end position="165"/>
    </location>
</feature>
<keyword evidence="9" id="KW-1015">Disulfide bond</keyword>
<dbReference type="Gene3D" id="2.60.120.260">
    <property type="entry name" value="Galactose-binding domain-like"/>
    <property type="match status" value="1"/>
</dbReference>
<feature type="chain" id="PRO_5043030762" description="Fucolectin tachylectin-4 pentraxin-1 domain-containing protein" evidence="10">
    <location>
        <begin position="23"/>
        <end position="226"/>
    </location>
</feature>
<proteinExistence type="inferred from homology"/>
<dbReference type="InterPro" id="IPR051941">
    <property type="entry name" value="BG_Antigen-Binding_Lectin"/>
</dbReference>
<sequence length="226" mass="24732">MGIIECWLILLGLFSVQEQADCTKENLAQRGTATQSTTGGAKSANLAIDGGKDFSTSSSTCAATSWEENPWWRLDLQTAHLQIIVVVTFRDDSFPGTGRPMSVMFGNSLQIYGDPICTKISSEAAFTNTYSCGTTEGRYIKIRGKWDILSVCEVEVYETVIVPLDYIKRSFMKLAFNSSADLSDPTVTDQVLKELTSALAVRGITNVTLSWSQTPEEAEVIQSDSL</sequence>
<dbReference type="InterPro" id="IPR006585">
    <property type="entry name" value="FTP1"/>
</dbReference>
<keyword evidence="5" id="KW-0964">Secreted</keyword>
<evidence type="ECO:0000256" key="5">
    <source>
        <dbReference type="ARBA" id="ARBA00022525"/>
    </source>
</evidence>
<evidence type="ECO:0000256" key="9">
    <source>
        <dbReference type="ARBA" id="ARBA00023157"/>
    </source>
</evidence>
<evidence type="ECO:0000256" key="8">
    <source>
        <dbReference type="ARBA" id="ARBA00022837"/>
    </source>
</evidence>
<dbReference type="Pfam" id="PF22633">
    <property type="entry name" value="F5_F8_type_C_2"/>
    <property type="match status" value="1"/>
</dbReference>
<dbReference type="PANTHER" id="PTHR45713:SF8">
    <property type="entry name" value="SI:CH211-215K15.4"/>
    <property type="match status" value="1"/>
</dbReference>
<dbReference type="AlphaFoldDB" id="A0AAN9HGA0"/>
<comment type="similarity">
    <text evidence="3">Belongs to the fucolectin family.</text>
</comment>
<dbReference type="PANTHER" id="PTHR45713">
    <property type="entry name" value="FTP DOMAIN-CONTAINING PROTEIN"/>
    <property type="match status" value="1"/>
</dbReference>
<comment type="function">
    <text evidence="1">Acts as a defensive agent. Recognizes blood group fucosylated oligosaccharides including A, B, H and Lewis B-type antigens. Does not recognize Lewis A antigen and has low affinity for monovalent haptens.</text>
</comment>
<evidence type="ECO:0000256" key="4">
    <source>
        <dbReference type="ARBA" id="ARBA00011233"/>
    </source>
</evidence>
<comment type="subcellular location">
    <subcellularLocation>
        <location evidence="2">Secreted</location>
    </subcellularLocation>
</comment>
<name>A0AAN9HGA0_9TELE</name>
<gene>
    <name evidence="12" type="ORF">R3I93_001259</name>
</gene>
<dbReference type="SMART" id="SM00607">
    <property type="entry name" value="FTP"/>
    <property type="match status" value="1"/>
</dbReference>
<evidence type="ECO:0000256" key="3">
    <source>
        <dbReference type="ARBA" id="ARBA00010147"/>
    </source>
</evidence>
<protein>
    <recommendedName>
        <fullName evidence="11">Fucolectin tachylectin-4 pentraxin-1 domain-containing protein</fullName>
    </recommendedName>
</protein>
<dbReference type="GO" id="GO:0001868">
    <property type="term" value="P:regulation of complement activation, lectin pathway"/>
    <property type="evidence" value="ECO:0007669"/>
    <property type="project" value="UniProtKB-ARBA"/>
</dbReference>
<evidence type="ECO:0000256" key="6">
    <source>
        <dbReference type="ARBA" id="ARBA00022723"/>
    </source>
</evidence>
<evidence type="ECO:0000256" key="7">
    <source>
        <dbReference type="ARBA" id="ARBA00022734"/>
    </source>
</evidence>
<keyword evidence="7" id="KW-0430">Lectin</keyword>
<evidence type="ECO:0000256" key="1">
    <source>
        <dbReference type="ARBA" id="ARBA00002219"/>
    </source>
</evidence>
<keyword evidence="6" id="KW-0479">Metal-binding</keyword>
<dbReference type="InterPro" id="IPR008979">
    <property type="entry name" value="Galactose-bd-like_sf"/>
</dbReference>
<dbReference type="GO" id="GO:0010185">
    <property type="term" value="P:regulation of cellular defense response"/>
    <property type="evidence" value="ECO:0007669"/>
    <property type="project" value="UniProtKB-ARBA"/>
</dbReference>
<feature type="signal peptide" evidence="10">
    <location>
        <begin position="1"/>
        <end position="22"/>
    </location>
</feature>
<keyword evidence="8" id="KW-0106">Calcium</keyword>
<keyword evidence="10" id="KW-0732">Signal</keyword>
<keyword evidence="13" id="KW-1185">Reference proteome</keyword>
<dbReference type="SUPFAM" id="SSF49785">
    <property type="entry name" value="Galactose-binding domain-like"/>
    <property type="match status" value="1"/>
</dbReference>
<comment type="caution">
    <text evidence="12">The sequence shown here is derived from an EMBL/GenBank/DDBJ whole genome shotgun (WGS) entry which is preliminary data.</text>
</comment>
<dbReference type="GO" id="GO:0042806">
    <property type="term" value="F:fucose binding"/>
    <property type="evidence" value="ECO:0007669"/>
    <property type="project" value="UniProtKB-ARBA"/>
</dbReference>
<evidence type="ECO:0000313" key="13">
    <source>
        <dbReference type="Proteomes" id="UP001364617"/>
    </source>
</evidence>
<dbReference type="GO" id="GO:0046872">
    <property type="term" value="F:metal ion binding"/>
    <property type="evidence" value="ECO:0007669"/>
    <property type="project" value="UniProtKB-KW"/>
</dbReference>
<reference evidence="12 13" key="1">
    <citation type="submission" date="2024-02" db="EMBL/GenBank/DDBJ databases">
        <title>Chromosome-level genome assembly of the Eurasian Minnow (Phoxinus phoxinus).</title>
        <authorList>
            <person name="Oriowo T.O."/>
            <person name="Martin S."/>
            <person name="Stange M."/>
            <person name="Chrysostomakis Y."/>
            <person name="Brown T."/>
            <person name="Winkler S."/>
            <person name="Kukowka S."/>
            <person name="Myers E.W."/>
            <person name="Bohne A."/>
        </authorList>
    </citation>
    <scope>NUCLEOTIDE SEQUENCE [LARGE SCALE GENOMIC DNA]</scope>
    <source>
        <strain evidence="12">ZFMK-TIS-60720</strain>
        <tissue evidence="12">Whole Organism</tissue>
    </source>
</reference>
<comment type="subunit">
    <text evidence="4">Homotrimer.</text>
</comment>
<dbReference type="EMBL" id="JAYKXH010000001">
    <property type="protein sequence ID" value="KAK7177215.1"/>
    <property type="molecule type" value="Genomic_DNA"/>
</dbReference>